<dbReference type="AlphaFoldDB" id="A0A9W6KV45"/>
<dbReference type="EMBL" id="BSFP01000168">
    <property type="protein sequence ID" value="GLL08642.1"/>
    <property type="molecule type" value="Genomic_DNA"/>
</dbReference>
<proteinExistence type="predicted"/>
<evidence type="ECO:0000256" key="1">
    <source>
        <dbReference type="SAM" id="MobiDB-lite"/>
    </source>
</evidence>
<keyword evidence="3" id="KW-1185">Reference proteome</keyword>
<comment type="caution">
    <text evidence="2">The sequence shown here is derived from an EMBL/GenBank/DDBJ whole genome shotgun (WGS) entry which is preliminary data.</text>
</comment>
<gene>
    <name evidence="2" type="ORF">GCM10017581_104090</name>
</gene>
<organism evidence="2 3">
    <name type="scientific">Dactylosporangium matsuzakiense</name>
    <dbReference type="NCBI Taxonomy" id="53360"/>
    <lineage>
        <taxon>Bacteria</taxon>
        <taxon>Bacillati</taxon>
        <taxon>Actinomycetota</taxon>
        <taxon>Actinomycetes</taxon>
        <taxon>Micromonosporales</taxon>
        <taxon>Micromonosporaceae</taxon>
        <taxon>Dactylosporangium</taxon>
    </lineage>
</organism>
<reference evidence="2" key="1">
    <citation type="journal article" date="2014" name="Int. J. Syst. Evol. Microbiol.">
        <title>Complete genome sequence of Corynebacterium casei LMG S-19264T (=DSM 44701T), isolated from a smear-ripened cheese.</title>
        <authorList>
            <consortium name="US DOE Joint Genome Institute (JGI-PGF)"/>
            <person name="Walter F."/>
            <person name="Albersmeier A."/>
            <person name="Kalinowski J."/>
            <person name="Ruckert C."/>
        </authorList>
    </citation>
    <scope>NUCLEOTIDE SEQUENCE</scope>
    <source>
        <strain evidence="2">VKM Ac-1321</strain>
    </source>
</reference>
<evidence type="ECO:0000313" key="2">
    <source>
        <dbReference type="EMBL" id="GLL08642.1"/>
    </source>
</evidence>
<evidence type="ECO:0000313" key="3">
    <source>
        <dbReference type="Proteomes" id="UP001143480"/>
    </source>
</evidence>
<feature type="region of interest" description="Disordered" evidence="1">
    <location>
        <begin position="104"/>
        <end position="127"/>
    </location>
</feature>
<accession>A0A9W6KV45</accession>
<dbReference type="Proteomes" id="UP001143480">
    <property type="component" value="Unassembled WGS sequence"/>
</dbReference>
<protein>
    <submittedName>
        <fullName evidence="2">Uncharacterized protein</fullName>
    </submittedName>
</protein>
<name>A0A9W6KV45_9ACTN</name>
<reference evidence="2" key="2">
    <citation type="submission" date="2023-01" db="EMBL/GenBank/DDBJ databases">
        <authorList>
            <person name="Sun Q."/>
            <person name="Evtushenko L."/>
        </authorList>
    </citation>
    <scope>NUCLEOTIDE SEQUENCE</scope>
    <source>
        <strain evidence="2">VKM Ac-1321</strain>
    </source>
</reference>
<sequence length="127" mass="14212">MARTHHQLPEQWRDELRRVARETASADGNVCPPTVSDRIADAVLDRLLSLAEVEEHVRDRPLMDPMPPRPRPSHYATERRLAICTPAEPCASYSLDSSVDPHGHLWYPVVGSNPASKPPNAQPSHVR</sequence>